<evidence type="ECO:0000259" key="1">
    <source>
        <dbReference type="Pfam" id="PF13403"/>
    </source>
</evidence>
<dbReference type="Gene3D" id="2.170.16.10">
    <property type="entry name" value="Hedgehog/Intein (Hint) domain"/>
    <property type="match status" value="1"/>
</dbReference>
<dbReference type="KEGG" id="cact:HZ995_06895"/>
<proteinExistence type="predicted"/>
<feature type="domain" description="Hedgehog/Intein (Hint)" evidence="1">
    <location>
        <begin position="120"/>
        <end position="266"/>
    </location>
</feature>
<organism evidence="2 3">
    <name type="scientific">Cognatishimia activa</name>
    <dbReference type="NCBI Taxonomy" id="1715691"/>
    <lineage>
        <taxon>Bacteria</taxon>
        <taxon>Pseudomonadati</taxon>
        <taxon>Pseudomonadota</taxon>
        <taxon>Alphaproteobacteria</taxon>
        <taxon>Rhodobacterales</taxon>
        <taxon>Paracoccaceae</taxon>
        <taxon>Cognatishimia</taxon>
    </lineage>
</organism>
<dbReference type="AlphaFoldDB" id="A0A975EUC5"/>
<dbReference type="Pfam" id="PF13403">
    <property type="entry name" value="Hint_2"/>
    <property type="match status" value="1"/>
</dbReference>
<sequence length="323" mass="35607">MPTYTVEAFRWTGTYYNSQYNTSYQATFSDNDGAYQGGGDSDEQVQIDGGSFNSTASQPYKIAVSFTDTNGNSHVEDFNFFYTSDGGWYFVPEPDSEFTVGATLGSYQSHTVGWDYSDVVCFVSGTMIETPEGAKPVETLCAGDLVTCGEGQTKPLAYVLKRAFSERQLERNEKLRPVRITAGAIGLGVPKRDLLVSRQHRMLVKSKISKNKFGQEDALVAAIKLTILPGIFLEPNIQDTTYYHLGFEDHEIVFAEGAPAESLLHGDDADLITSPEAQAELEWLLPYSNGTPTTPKAKTNIPSPSLQKTIVQAHLRKGRNLRK</sequence>
<dbReference type="SUPFAM" id="SSF51294">
    <property type="entry name" value="Hedgehog/intein (Hint) domain"/>
    <property type="match status" value="1"/>
</dbReference>
<dbReference type="Proteomes" id="UP000665026">
    <property type="component" value="Chromosome"/>
</dbReference>
<accession>A0A975EUC5</accession>
<dbReference type="InterPro" id="IPR028992">
    <property type="entry name" value="Hedgehog/Intein_dom"/>
</dbReference>
<name>A0A975EUC5_9RHOB</name>
<dbReference type="RefSeq" id="WP_209357929.1">
    <property type="nucleotide sequence ID" value="NZ_CP060010.1"/>
</dbReference>
<evidence type="ECO:0000313" key="2">
    <source>
        <dbReference type="EMBL" id="QTN37221.1"/>
    </source>
</evidence>
<evidence type="ECO:0000313" key="3">
    <source>
        <dbReference type="Proteomes" id="UP000665026"/>
    </source>
</evidence>
<dbReference type="InterPro" id="IPR036844">
    <property type="entry name" value="Hint_dom_sf"/>
</dbReference>
<gene>
    <name evidence="2" type="ORF">HZ995_06895</name>
</gene>
<dbReference type="EMBL" id="CP060010">
    <property type="protein sequence ID" value="QTN37221.1"/>
    <property type="molecule type" value="Genomic_DNA"/>
</dbReference>
<reference evidence="2" key="1">
    <citation type="submission" date="2020-07" db="EMBL/GenBank/DDBJ databases">
        <title>Genome sequences of bacteria associated with the marine, planktonic diatom Thalassiosira profunda strain ECT2AJA-044.</title>
        <authorList>
            <person name="Gargas C.B."/>
            <person name="Roberts W.R."/>
            <person name="Alverson A.J."/>
        </authorList>
    </citation>
    <scope>NUCLEOTIDE SEQUENCE</scope>
    <source>
        <strain evidence="2">ECT2AJA-044</strain>
    </source>
</reference>
<protein>
    <submittedName>
        <fullName evidence="2">Hint domain-containing protein</fullName>
    </submittedName>
</protein>